<reference evidence="1 2" key="1">
    <citation type="submission" date="2010-01" db="EMBL/GenBank/DDBJ databases">
        <authorList>
            <person name="Weinstock G."/>
            <person name="Sodergren E."/>
            <person name="Clifton S."/>
            <person name="Fulton L."/>
            <person name="Fulton B."/>
            <person name="Courtney L."/>
            <person name="Fronick C."/>
            <person name="Harrison M."/>
            <person name="Strong C."/>
            <person name="Farmer C."/>
            <person name="Delahaunty K."/>
            <person name="Markovic C."/>
            <person name="Hall O."/>
            <person name="Minx P."/>
            <person name="Tomlinson C."/>
            <person name="Mitreva M."/>
            <person name="Nelson J."/>
            <person name="Hou S."/>
            <person name="Wollam A."/>
            <person name="Pepin K.H."/>
            <person name="Johnson M."/>
            <person name="Bhonagiri V."/>
            <person name="Nash W.E."/>
            <person name="Warren W."/>
            <person name="Chinwalla A."/>
            <person name="Mardis E.R."/>
            <person name="Wilson R.K."/>
        </authorList>
    </citation>
    <scope>NUCLEOTIDE SEQUENCE [LARGE SCALE GENOMIC DNA]</scope>
    <source>
        <strain evidence="1 2">DSM 13479</strain>
    </source>
</reference>
<sequence>MDCFEYPVFNFSAMPVLFSSRTPALPLFYCIINIKFVKDLIRCFDVLLS</sequence>
<dbReference type="AlphaFoldDB" id="D3ARE6"/>
<accession>D3ARE6</accession>
<gene>
    <name evidence="1" type="ORF">CLOSTHATH_06202</name>
</gene>
<name>D3ARE6_9FIRM</name>
<dbReference type="EMBL" id="ACIO01000717">
    <property type="protein sequence ID" value="EFC95605.1"/>
    <property type="molecule type" value="Genomic_DNA"/>
</dbReference>
<dbReference type="Proteomes" id="UP000004968">
    <property type="component" value="Unassembled WGS sequence"/>
</dbReference>
<organism evidence="1 2">
    <name type="scientific">Hungatella hathewayi DSM 13479</name>
    <dbReference type="NCBI Taxonomy" id="566550"/>
    <lineage>
        <taxon>Bacteria</taxon>
        <taxon>Bacillati</taxon>
        <taxon>Bacillota</taxon>
        <taxon>Clostridia</taxon>
        <taxon>Lachnospirales</taxon>
        <taxon>Lachnospiraceae</taxon>
        <taxon>Hungatella</taxon>
    </lineage>
</organism>
<evidence type="ECO:0000313" key="2">
    <source>
        <dbReference type="Proteomes" id="UP000004968"/>
    </source>
</evidence>
<evidence type="ECO:0000313" key="1">
    <source>
        <dbReference type="EMBL" id="EFC95605.1"/>
    </source>
</evidence>
<dbReference type="HOGENOM" id="CLU_3136534_0_0_9"/>
<comment type="caution">
    <text evidence="1">The sequence shown here is derived from an EMBL/GenBank/DDBJ whole genome shotgun (WGS) entry which is preliminary data.</text>
</comment>
<protein>
    <submittedName>
        <fullName evidence="1">Uncharacterized protein</fullName>
    </submittedName>
</protein>
<proteinExistence type="predicted"/>